<evidence type="ECO:0000256" key="1">
    <source>
        <dbReference type="SAM" id="Phobius"/>
    </source>
</evidence>
<reference evidence="2 3" key="1">
    <citation type="submission" date="2018-10" db="EMBL/GenBank/DDBJ databases">
        <title>Bacillus Keqinensis sp. nov., a moderately halophilic bacterium isolated from a saline-alkaline lake.</title>
        <authorList>
            <person name="Wang H."/>
        </authorList>
    </citation>
    <scope>NUCLEOTIDE SEQUENCE [LARGE SCALE GENOMIC DNA]</scope>
    <source>
        <strain evidence="2 3">KQ-3</strain>
    </source>
</reference>
<keyword evidence="1" id="KW-0472">Membrane</keyword>
<dbReference type="InterPro" id="IPR010001">
    <property type="entry name" value="BofA"/>
</dbReference>
<name>A0A3M7TKE7_9BACI</name>
<keyword evidence="1" id="KW-0812">Transmembrane</keyword>
<dbReference type="Pfam" id="PF07441">
    <property type="entry name" value="BofA"/>
    <property type="match status" value="1"/>
</dbReference>
<proteinExistence type="predicted"/>
<dbReference type="RefSeq" id="WP_122902043.1">
    <property type="nucleotide sequence ID" value="NZ_RHIB01000006.1"/>
</dbReference>
<accession>A0A3M7TKE7</accession>
<feature type="transmembrane region" description="Helical" evidence="1">
    <location>
        <begin position="34"/>
        <end position="54"/>
    </location>
</feature>
<sequence length="88" mass="9506">MEPIFVLSLLGAGIFLLLILGAPMKPLRWIGQGAIKILIGALFLFFLNAFGSLFDYQLPINVFTAAVTGFLGIPGIIVLLLIDMTIMP</sequence>
<feature type="transmembrane region" description="Helical" evidence="1">
    <location>
        <begin position="6"/>
        <end position="22"/>
    </location>
</feature>
<evidence type="ECO:0000313" key="3">
    <source>
        <dbReference type="Proteomes" id="UP000278746"/>
    </source>
</evidence>
<evidence type="ECO:0000313" key="2">
    <source>
        <dbReference type="EMBL" id="RNA65936.1"/>
    </source>
</evidence>
<dbReference type="AlphaFoldDB" id="A0A3M7TKE7"/>
<keyword evidence="3" id="KW-1185">Reference proteome</keyword>
<keyword evidence="1" id="KW-1133">Transmembrane helix</keyword>
<gene>
    <name evidence="2" type="primary">bofA</name>
    <name evidence="2" type="ORF">EBO34_20205</name>
</gene>
<dbReference type="EMBL" id="RHIB01000006">
    <property type="protein sequence ID" value="RNA65936.1"/>
    <property type="molecule type" value="Genomic_DNA"/>
</dbReference>
<feature type="transmembrane region" description="Helical" evidence="1">
    <location>
        <begin position="60"/>
        <end position="82"/>
    </location>
</feature>
<protein>
    <submittedName>
        <fullName evidence="2">Pro-sigmaK processing inhibitor BofA</fullName>
    </submittedName>
</protein>
<comment type="caution">
    <text evidence="2">The sequence shown here is derived from an EMBL/GenBank/DDBJ whole genome shotgun (WGS) entry which is preliminary data.</text>
</comment>
<organism evidence="2 3">
    <name type="scientific">Alteribacter keqinensis</name>
    <dbReference type="NCBI Taxonomy" id="2483800"/>
    <lineage>
        <taxon>Bacteria</taxon>
        <taxon>Bacillati</taxon>
        <taxon>Bacillota</taxon>
        <taxon>Bacilli</taxon>
        <taxon>Bacillales</taxon>
        <taxon>Bacillaceae</taxon>
        <taxon>Alteribacter</taxon>
    </lineage>
</organism>
<dbReference type="Proteomes" id="UP000278746">
    <property type="component" value="Unassembled WGS sequence"/>
</dbReference>
<dbReference type="NCBIfam" id="TIGR02862">
    <property type="entry name" value="spore_BofA"/>
    <property type="match status" value="1"/>
</dbReference>